<keyword evidence="6" id="KW-1185">Reference proteome</keyword>
<dbReference type="Proteomes" id="UP000037962">
    <property type="component" value="Unassembled WGS sequence"/>
</dbReference>
<proteinExistence type="predicted"/>
<dbReference type="InterPro" id="IPR002938">
    <property type="entry name" value="FAD-bd"/>
</dbReference>
<dbReference type="InterPro" id="IPR036188">
    <property type="entry name" value="FAD/NAD-bd_sf"/>
</dbReference>
<evidence type="ECO:0000313" key="5">
    <source>
        <dbReference type="Proteomes" id="UP000037843"/>
    </source>
</evidence>
<dbReference type="EMBL" id="LJFS01000004">
    <property type="protein sequence ID" value="KPG36336.1"/>
    <property type="molecule type" value="Genomic_DNA"/>
</dbReference>
<dbReference type="GO" id="GO:0071949">
    <property type="term" value="F:FAD binding"/>
    <property type="evidence" value="ECO:0007669"/>
    <property type="project" value="InterPro"/>
</dbReference>
<dbReference type="Proteomes" id="UP000037843">
    <property type="component" value="Unassembled WGS sequence"/>
</dbReference>
<protein>
    <recommendedName>
        <fullName evidence="2">FAD-binding domain-containing protein</fullName>
    </recommendedName>
</protein>
<dbReference type="EMBL" id="LJFO01000007">
    <property type="protein sequence ID" value="KPG10527.1"/>
    <property type="molecule type" value="Genomic_DNA"/>
</dbReference>
<feature type="domain" description="FAD-binding" evidence="2">
    <location>
        <begin position="11"/>
        <end position="328"/>
    </location>
</feature>
<dbReference type="Pfam" id="PF01494">
    <property type="entry name" value="FAD_binding_3"/>
    <property type="match status" value="1"/>
</dbReference>
<dbReference type="Gene3D" id="3.50.50.60">
    <property type="entry name" value="FAD/NAD(P)-binding domain"/>
    <property type="match status" value="2"/>
</dbReference>
<dbReference type="PANTHER" id="PTHR43476">
    <property type="entry name" value="3-(3-HYDROXY-PHENYL)PROPIONATE/3-HYDROXYCINNAMIC ACID HYDROXYLASE"/>
    <property type="match status" value="1"/>
</dbReference>
<dbReference type="NCBIfam" id="NF004833">
    <property type="entry name" value="PRK06185.1-1"/>
    <property type="match status" value="1"/>
</dbReference>
<evidence type="ECO:0000313" key="4">
    <source>
        <dbReference type="EMBL" id="KPG36336.1"/>
    </source>
</evidence>
<evidence type="ECO:0000256" key="1">
    <source>
        <dbReference type="ARBA" id="ARBA00023002"/>
    </source>
</evidence>
<dbReference type="KEGG" id="miz:BAB75_23890"/>
<dbReference type="SUPFAM" id="SSF51905">
    <property type="entry name" value="FAD/NAD(P)-binding domain"/>
    <property type="match status" value="1"/>
</dbReference>
<comment type="caution">
    <text evidence="3">The sequence shown here is derived from an EMBL/GenBank/DDBJ whole genome shotgun (WGS) entry which is preliminary data.</text>
</comment>
<keyword evidence="1" id="KW-0560">Oxidoreductase</keyword>
<dbReference type="GO" id="GO:0016491">
    <property type="term" value="F:oxidoreductase activity"/>
    <property type="evidence" value="ECO:0007669"/>
    <property type="project" value="UniProtKB-KW"/>
</dbReference>
<name>A0A7V8LPH6_9MYCO</name>
<gene>
    <name evidence="3" type="ORF">AN908_14405</name>
    <name evidence="4" type="ORF">AN912_04675</name>
</gene>
<evidence type="ECO:0000313" key="6">
    <source>
        <dbReference type="Proteomes" id="UP000037962"/>
    </source>
</evidence>
<dbReference type="AlphaFoldDB" id="A0A7V8LPH6"/>
<evidence type="ECO:0000313" key="3">
    <source>
        <dbReference type="EMBL" id="KPG10527.1"/>
    </source>
</evidence>
<evidence type="ECO:0000259" key="2">
    <source>
        <dbReference type="Pfam" id="PF01494"/>
    </source>
</evidence>
<organism evidence="3 5">
    <name type="scientific">Mycobacteroides immunogenum</name>
    <dbReference type="NCBI Taxonomy" id="83262"/>
    <lineage>
        <taxon>Bacteria</taxon>
        <taxon>Bacillati</taxon>
        <taxon>Actinomycetota</taxon>
        <taxon>Actinomycetes</taxon>
        <taxon>Mycobacteriales</taxon>
        <taxon>Mycobacteriaceae</taxon>
        <taxon>Mycobacteroides</taxon>
    </lineage>
</organism>
<reference evidence="5 6" key="1">
    <citation type="submission" date="2015-09" db="EMBL/GenBank/DDBJ databases">
        <title>Genome Sequences of Mycobacterium immunogenum Isolates, Recuperated from a Chloraminated Drinking Water Distribution System Simulator Subjected to Episodes of Nitrification.</title>
        <authorList>
            <person name="Gomez-Alvarez V."/>
            <person name="Revetta R.P."/>
        </authorList>
    </citation>
    <scope>NUCLEOTIDE SEQUENCE [LARGE SCALE GENOMIC DNA]</scope>
    <source>
        <strain evidence="3 5">H008</strain>
        <strain evidence="4 6">H076</strain>
    </source>
</reference>
<dbReference type="PANTHER" id="PTHR43476:SF5">
    <property type="entry name" value="FAD-DEPENDENT MONOOXYGENASE"/>
    <property type="match status" value="1"/>
</dbReference>
<dbReference type="InterPro" id="IPR050631">
    <property type="entry name" value="PheA/TfdB_FAD_monoxygenase"/>
</dbReference>
<accession>A0A7V8LPH6</accession>
<dbReference type="PRINTS" id="PR00420">
    <property type="entry name" value="RNGMNOXGNASE"/>
</dbReference>
<sequence length="425" mass="46748">MWGIAVPPRDVECAIVGGGPAGMVLGLMLSRAGLTVTVLEKHADFLRDFRGDTVHASTLAMLDELGLGPAFKEIDHQVVEKIGVQLDSGTFVMADMTGLPGAHKHIAMAPQAEFLEMLAHAAEQLPNFRLMRSCEVTGVVKSQAGRVTAVQYRDIDGRKQTLAAHLIVGCDGRNSALRDAVGLRPRPFGSSIDVWWFQLPKHPDDPVGLRARVSSRRLMLMLDRGDYYQCGFLIGKGADQAAREGDLSTLTHAIAELVPHFADRVRSLRSWDDIKLLDVRLNRLRRWYVDGALFIGDAAHAMSPLGGVGVNLAVADAAAAARLLANPLLAHCVTTRDLRRVQRRRWIPTVVYQLFQRMAHRRIQRHVPGQAPQIDNHRTPLGAVLMQRFPALCRSAGYAMAIGLMPEHAPEFARPIPDIRNEVAP</sequence>